<evidence type="ECO:0000256" key="6">
    <source>
        <dbReference type="ARBA" id="ARBA00022989"/>
    </source>
</evidence>
<proteinExistence type="inferred from homology"/>
<dbReference type="Pfam" id="PF16916">
    <property type="entry name" value="ZT_dimer"/>
    <property type="match status" value="1"/>
</dbReference>
<evidence type="ECO:0000256" key="4">
    <source>
        <dbReference type="ARBA" id="ARBA00022692"/>
    </source>
</evidence>
<name>A0A9D1GNX1_9BACT</name>
<dbReference type="Proteomes" id="UP000886881">
    <property type="component" value="Unassembled WGS sequence"/>
</dbReference>
<feature type="transmembrane region" description="Helical" evidence="9">
    <location>
        <begin position="88"/>
        <end position="107"/>
    </location>
</feature>
<reference evidence="12" key="1">
    <citation type="submission" date="2020-10" db="EMBL/GenBank/DDBJ databases">
        <authorList>
            <person name="Gilroy R."/>
        </authorList>
    </citation>
    <scope>NUCLEOTIDE SEQUENCE</scope>
    <source>
        <strain evidence="12">ChiHecec2B26-709</strain>
    </source>
</reference>
<comment type="similarity">
    <text evidence="2">Belongs to the cation diffusion facilitator (CDF) transporter (TC 2.A.4) family. SLC30A subfamily.</text>
</comment>
<gene>
    <name evidence="12" type="ORF">IAC35_03905</name>
</gene>
<protein>
    <submittedName>
        <fullName evidence="12">Cation transporter</fullName>
    </submittedName>
</protein>
<evidence type="ECO:0000256" key="3">
    <source>
        <dbReference type="ARBA" id="ARBA00022448"/>
    </source>
</evidence>
<evidence type="ECO:0000256" key="9">
    <source>
        <dbReference type="SAM" id="Phobius"/>
    </source>
</evidence>
<dbReference type="NCBIfam" id="TIGR01297">
    <property type="entry name" value="CDF"/>
    <property type="match status" value="1"/>
</dbReference>
<dbReference type="EMBL" id="DVLC01000074">
    <property type="protein sequence ID" value="HIT46985.1"/>
    <property type="molecule type" value="Genomic_DNA"/>
</dbReference>
<evidence type="ECO:0000256" key="1">
    <source>
        <dbReference type="ARBA" id="ARBA00004141"/>
    </source>
</evidence>
<feature type="transmembrane region" description="Helical" evidence="9">
    <location>
        <begin position="119"/>
        <end position="143"/>
    </location>
</feature>
<evidence type="ECO:0000256" key="7">
    <source>
        <dbReference type="ARBA" id="ARBA00023065"/>
    </source>
</evidence>
<evidence type="ECO:0000256" key="8">
    <source>
        <dbReference type="ARBA" id="ARBA00023136"/>
    </source>
</evidence>
<keyword evidence="4 9" id="KW-0812">Transmembrane</keyword>
<evidence type="ECO:0000259" key="11">
    <source>
        <dbReference type="Pfam" id="PF16916"/>
    </source>
</evidence>
<dbReference type="Gene3D" id="1.20.1510.10">
    <property type="entry name" value="Cation efflux protein transmembrane domain"/>
    <property type="match status" value="1"/>
</dbReference>
<dbReference type="GO" id="GO:0005886">
    <property type="term" value="C:plasma membrane"/>
    <property type="evidence" value="ECO:0007669"/>
    <property type="project" value="TreeGrafter"/>
</dbReference>
<feature type="domain" description="Cation efflux protein cytoplasmic" evidence="11">
    <location>
        <begin position="217"/>
        <end position="277"/>
    </location>
</feature>
<feature type="transmembrane region" description="Helical" evidence="9">
    <location>
        <begin position="21"/>
        <end position="45"/>
    </location>
</feature>
<dbReference type="SUPFAM" id="SSF161111">
    <property type="entry name" value="Cation efflux protein transmembrane domain-like"/>
    <property type="match status" value="1"/>
</dbReference>
<dbReference type="PANTHER" id="PTHR11562">
    <property type="entry name" value="CATION EFFLUX PROTEIN/ ZINC TRANSPORTER"/>
    <property type="match status" value="1"/>
</dbReference>
<organism evidence="12 13">
    <name type="scientific">Candidatus Cryptobacteroides merdipullorum</name>
    <dbReference type="NCBI Taxonomy" id="2840771"/>
    <lineage>
        <taxon>Bacteria</taxon>
        <taxon>Pseudomonadati</taxon>
        <taxon>Bacteroidota</taxon>
        <taxon>Bacteroidia</taxon>
        <taxon>Bacteroidales</taxon>
        <taxon>Candidatus Cryptobacteroides</taxon>
    </lineage>
</organism>
<evidence type="ECO:0000313" key="12">
    <source>
        <dbReference type="EMBL" id="HIT46985.1"/>
    </source>
</evidence>
<sequence>MEHLHHQHGQAKRLTSLNYTYYVAIGLNLAFVILEALIGLSYNSLGLLSDAGHKLLDVFSLLIALVAFKLTASRSTKRYTYGFRKTSVLISLFNALVLMVAVCVIIAESIEKLGNPVEVSGAAISWTAGAGIIVSGLSALLLMRHQKGDINTRGAFLHMATDALVSFGVVVSGIVISLSGWNFIDPIISMAVAAVILVNTLRLLVESFRMSVDAVPAGIDYDQVCGLLASAPGVLEVEDLHIWPVSIFDTALTAHVRLAAGVSGAAVLPELHRRLEEAGIGTATIECIEYLTTSKEQ</sequence>
<keyword evidence="5" id="KW-0864">Zinc transport</keyword>
<dbReference type="InterPro" id="IPR050681">
    <property type="entry name" value="CDF/SLC30A"/>
</dbReference>
<evidence type="ECO:0000256" key="2">
    <source>
        <dbReference type="ARBA" id="ARBA00008873"/>
    </source>
</evidence>
<evidence type="ECO:0000256" key="5">
    <source>
        <dbReference type="ARBA" id="ARBA00022906"/>
    </source>
</evidence>
<keyword evidence="5" id="KW-0862">Zinc</keyword>
<dbReference type="InterPro" id="IPR027469">
    <property type="entry name" value="Cation_efflux_TMD_sf"/>
</dbReference>
<feature type="transmembrane region" description="Helical" evidence="9">
    <location>
        <begin position="187"/>
        <end position="205"/>
    </location>
</feature>
<dbReference type="InterPro" id="IPR027470">
    <property type="entry name" value="Cation_efflux_CTD"/>
</dbReference>
<reference evidence="12" key="2">
    <citation type="journal article" date="2021" name="PeerJ">
        <title>Extensive microbial diversity within the chicken gut microbiome revealed by metagenomics and culture.</title>
        <authorList>
            <person name="Gilroy R."/>
            <person name="Ravi A."/>
            <person name="Getino M."/>
            <person name="Pursley I."/>
            <person name="Horton D.L."/>
            <person name="Alikhan N.F."/>
            <person name="Baker D."/>
            <person name="Gharbi K."/>
            <person name="Hall N."/>
            <person name="Watson M."/>
            <person name="Adriaenssens E.M."/>
            <person name="Foster-Nyarko E."/>
            <person name="Jarju S."/>
            <person name="Secka A."/>
            <person name="Antonio M."/>
            <person name="Oren A."/>
            <person name="Chaudhuri R.R."/>
            <person name="La Ragione R."/>
            <person name="Hildebrand F."/>
            <person name="Pallen M.J."/>
        </authorList>
    </citation>
    <scope>NUCLEOTIDE SEQUENCE</scope>
    <source>
        <strain evidence="12">ChiHecec2B26-709</strain>
    </source>
</reference>
<feature type="transmembrane region" description="Helical" evidence="9">
    <location>
        <begin position="155"/>
        <end position="181"/>
    </location>
</feature>
<dbReference type="InterPro" id="IPR058533">
    <property type="entry name" value="Cation_efflux_TM"/>
</dbReference>
<keyword evidence="8 9" id="KW-0472">Membrane</keyword>
<keyword evidence="3" id="KW-0813">Transport</keyword>
<keyword evidence="7" id="KW-0406">Ion transport</keyword>
<dbReference type="PANTHER" id="PTHR11562:SF17">
    <property type="entry name" value="RE54080P-RELATED"/>
    <property type="match status" value="1"/>
</dbReference>
<dbReference type="InterPro" id="IPR002524">
    <property type="entry name" value="Cation_efflux"/>
</dbReference>
<dbReference type="AlphaFoldDB" id="A0A9D1GNX1"/>
<dbReference type="Pfam" id="PF01545">
    <property type="entry name" value="Cation_efflux"/>
    <property type="match status" value="1"/>
</dbReference>
<evidence type="ECO:0000259" key="10">
    <source>
        <dbReference type="Pfam" id="PF01545"/>
    </source>
</evidence>
<comment type="caution">
    <text evidence="12">The sequence shown here is derived from an EMBL/GenBank/DDBJ whole genome shotgun (WGS) entry which is preliminary data.</text>
</comment>
<feature type="domain" description="Cation efflux protein transmembrane" evidence="10">
    <location>
        <begin position="23"/>
        <end position="209"/>
    </location>
</feature>
<keyword evidence="6 9" id="KW-1133">Transmembrane helix</keyword>
<comment type="subcellular location">
    <subcellularLocation>
        <location evidence="1">Membrane</location>
        <topology evidence="1">Multi-pass membrane protein</topology>
    </subcellularLocation>
</comment>
<accession>A0A9D1GNX1</accession>
<dbReference type="GO" id="GO:0005385">
    <property type="term" value="F:zinc ion transmembrane transporter activity"/>
    <property type="evidence" value="ECO:0007669"/>
    <property type="project" value="TreeGrafter"/>
</dbReference>
<evidence type="ECO:0000313" key="13">
    <source>
        <dbReference type="Proteomes" id="UP000886881"/>
    </source>
</evidence>